<keyword evidence="3" id="KW-0732">Signal</keyword>
<dbReference type="PANTHER" id="PTHR24023:SF1082">
    <property type="entry name" value="COLLAGEN TRIPLE HELIX REPEAT"/>
    <property type="match status" value="1"/>
</dbReference>
<evidence type="ECO:0000256" key="3">
    <source>
        <dbReference type="ARBA" id="ARBA00022729"/>
    </source>
</evidence>
<dbReference type="Gene3D" id="2.60.120.970">
    <property type="match status" value="1"/>
</dbReference>
<dbReference type="RefSeq" id="WP_229981304.1">
    <property type="nucleotide sequence ID" value="NZ_JAJJPB010000007.1"/>
</dbReference>
<accession>A0ABS8N4M8</accession>
<feature type="domain" description="Carbohydrate-binding module family 96" evidence="5">
    <location>
        <begin position="4"/>
        <end position="176"/>
    </location>
</feature>
<sequence length="648" mass="65684">MAIFTVYPTDDVYISEFFPNTNFISSPALYSGEYTQYNGCPDAYASLLKFNIEDSIPNGSVISNAYLNIYVNRKNKLDCKYPCQSITVYNNLNNFRGNTVTWNTAPDISITPYKKTISDTDVGTFIKIDITNLVINWHNNTLANNGITLVGIENIVDSLIGYDSSRTANSPYILIKYTCNSPSPDYKPCPPDPECKPGCPGPQGPKGPKGCKGDPGTQGPQGPKGCKGDPGCPGPPGPKGPKGCKGDPGIQGPQGPKGDKGDPGAQGPQGPKGCKGDPGCPGPPGPQGPKGCKGDPGIQGPQGPKGDKGDPGVQGPQGDPGCPGPQGPQGRPGCPGPKGPKGDPGCPGPQGPQGRPGCPGPQGPQGKPGCPGPQGPQGDKGDPGAQGPQGNTGCPGPQGPKGDPGCPGPQGPQGKPGCPGPQGPQGKPGCPGPQGPKGDPGCPGPQGPQGKPGCPGSQGPKGDKGDPGAQGPQGPKGDPGHGSIIPFASNDPVMLTTFSNGTVNTVSLIGFGNSINNINIYKGKIYLGGIGNIAFSIPRNGVITSISAYFSTSNSFSLGDGSATIKAQLYSSNTPNNSFAPIPDASVILPPITGQVVDIDTITNNINTNLNIPIDSQARLLMVFSITTSGIFCSSIIEGYASAGITIE</sequence>
<dbReference type="InterPro" id="IPR055372">
    <property type="entry name" value="CBM96"/>
</dbReference>
<comment type="caution">
    <text evidence="6">The sequence shown here is derived from an EMBL/GenBank/DDBJ whole genome shotgun (WGS) entry which is preliminary data.</text>
</comment>
<dbReference type="PANTHER" id="PTHR24023">
    <property type="entry name" value="COLLAGEN ALPHA"/>
    <property type="match status" value="1"/>
</dbReference>
<name>A0ABS8N4M8_9CLOT</name>
<feature type="compositionally biased region" description="Low complexity" evidence="4">
    <location>
        <begin position="311"/>
        <end position="320"/>
    </location>
</feature>
<evidence type="ECO:0000313" key="7">
    <source>
        <dbReference type="Proteomes" id="UP001165422"/>
    </source>
</evidence>
<proteinExistence type="predicted"/>
<gene>
    <name evidence="6" type="ORF">LN736_07825</name>
</gene>
<evidence type="ECO:0000313" key="6">
    <source>
        <dbReference type="EMBL" id="MCC9294763.1"/>
    </source>
</evidence>
<dbReference type="InterPro" id="IPR008160">
    <property type="entry name" value="Collagen"/>
</dbReference>
<feature type="compositionally biased region" description="Low complexity" evidence="4">
    <location>
        <begin position="448"/>
        <end position="460"/>
    </location>
</feature>
<dbReference type="Pfam" id="PF01391">
    <property type="entry name" value="Collagen"/>
    <property type="match status" value="2"/>
</dbReference>
<evidence type="ECO:0000256" key="2">
    <source>
        <dbReference type="ARBA" id="ARBA00022525"/>
    </source>
</evidence>
<feature type="region of interest" description="Disordered" evidence="4">
    <location>
        <begin position="200"/>
        <end position="488"/>
    </location>
</feature>
<keyword evidence="7" id="KW-1185">Reference proteome</keyword>
<organism evidence="6 7">
    <name type="scientific">Clostridium aromativorans</name>
    <dbReference type="NCBI Taxonomy" id="2836848"/>
    <lineage>
        <taxon>Bacteria</taxon>
        <taxon>Bacillati</taxon>
        <taxon>Bacillota</taxon>
        <taxon>Clostridia</taxon>
        <taxon>Eubacteriales</taxon>
        <taxon>Clostridiaceae</taxon>
        <taxon>Clostridium</taxon>
    </lineage>
</organism>
<dbReference type="InterPro" id="IPR021210">
    <property type="entry name" value="Exosporium_BclB"/>
</dbReference>
<feature type="compositionally biased region" description="Low complexity" evidence="4">
    <location>
        <begin position="263"/>
        <end position="272"/>
    </location>
</feature>
<feature type="compositionally biased region" description="Low complexity" evidence="4">
    <location>
        <begin position="247"/>
        <end position="256"/>
    </location>
</feature>
<feature type="compositionally biased region" description="Low complexity" evidence="4">
    <location>
        <begin position="214"/>
        <end position="224"/>
    </location>
</feature>
<evidence type="ECO:0000256" key="1">
    <source>
        <dbReference type="ARBA" id="ARBA00004613"/>
    </source>
</evidence>
<dbReference type="InterPro" id="IPR050149">
    <property type="entry name" value="Collagen_superfamily"/>
</dbReference>
<keyword evidence="2" id="KW-0964">Secreted</keyword>
<feature type="compositionally biased region" description="Low complexity" evidence="4">
    <location>
        <begin position="295"/>
        <end position="304"/>
    </location>
</feature>
<evidence type="ECO:0000256" key="4">
    <source>
        <dbReference type="SAM" id="MobiDB-lite"/>
    </source>
</evidence>
<dbReference type="NCBIfam" id="NF033679">
    <property type="entry name" value="DNRLRE_dom"/>
    <property type="match status" value="1"/>
</dbReference>
<dbReference type="EMBL" id="JAJJPB010000007">
    <property type="protein sequence ID" value="MCC9294763.1"/>
    <property type="molecule type" value="Genomic_DNA"/>
</dbReference>
<protein>
    <submittedName>
        <fullName evidence="6">DNRLRE domain-containing protein</fullName>
    </submittedName>
</protein>
<dbReference type="Pfam" id="PF24517">
    <property type="entry name" value="CBM96"/>
    <property type="match status" value="1"/>
</dbReference>
<comment type="subcellular location">
    <subcellularLocation>
        <location evidence="1">Secreted</location>
    </subcellularLocation>
</comment>
<dbReference type="NCBIfam" id="TIGR03721">
    <property type="entry name" value="exospore_TM"/>
    <property type="match status" value="1"/>
</dbReference>
<dbReference type="Proteomes" id="UP001165422">
    <property type="component" value="Unassembled WGS sequence"/>
</dbReference>
<reference evidence="6" key="1">
    <citation type="submission" date="2021-11" db="EMBL/GenBank/DDBJ databases">
        <authorList>
            <person name="Qingchun L."/>
            <person name="Dong Z."/>
            <person name="Zongwei Q."/>
            <person name="Jia Z."/>
            <person name="Duotao L."/>
        </authorList>
    </citation>
    <scope>NUCLEOTIDE SEQUENCE</scope>
    <source>
        <strain evidence="6">WLY-B-L2</strain>
    </source>
</reference>
<evidence type="ECO:0000259" key="5">
    <source>
        <dbReference type="Pfam" id="PF24517"/>
    </source>
</evidence>
<dbReference type="Gene3D" id="1.20.5.320">
    <property type="entry name" value="6-Phosphogluconate Dehydrogenase, domain 3"/>
    <property type="match status" value="1"/>
</dbReference>